<sequence>MSTPKLMTLTLTLSESFRPSAVPYPCFSPRTESVGFQINCIVSSM</sequence>
<reference evidence="1" key="1">
    <citation type="submission" date="2014-11" db="EMBL/GenBank/DDBJ databases">
        <authorList>
            <person name="Amaro Gonzalez C."/>
        </authorList>
    </citation>
    <scope>NUCLEOTIDE SEQUENCE</scope>
</reference>
<evidence type="ECO:0000313" key="1">
    <source>
        <dbReference type="EMBL" id="JAH00786.1"/>
    </source>
</evidence>
<protein>
    <submittedName>
        <fullName evidence="1">Uncharacterized protein</fullName>
    </submittedName>
</protein>
<name>A0A0E9P838_ANGAN</name>
<organism evidence="1">
    <name type="scientific">Anguilla anguilla</name>
    <name type="common">European freshwater eel</name>
    <name type="synonym">Muraena anguilla</name>
    <dbReference type="NCBI Taxonomy" id="7936"/>
    <lineage>
        <taxon>Eukaryota</taxon>
        <taxon>Metazoa</taxon>
        <taxon>Chordata</taxon>
        <taxon>Craniata</taxon>
        <taxon>Vertebrata</taxon>
        <taxon>Euteleostomi</taxon>
        <taxon>Actinopterygii</taxon>
        <taxon>Neopterygii</taxon>
        <taxon>Teleostei</taxon>
        <taxon>Anguilliformes</taxon>
        <taxon>Anguillidae</taxon>
        <taxon>Anguilla</taxon>
    </lineage>
</organism>
<dbReference type="EMBL" id="GBXM01107791">
    <property type="protein sequence ID" value="JAH00786.1"/>
    <property type="molecule type" value="Transcribed_RNA"/>
</dbReference>
<dbReference type="AlphaFoldDB" id="A0A0E9P838"/>
<proteinExistence type="predicted"/>
<reference evidence="1" key="2">
    <citation type="journal article" date="2015" name="Fish Shellfish Immunol.">
        <title>Early steps in the European eel (Anguilla anguilla)-Vibrio vulnificus interaction in the gills: Role of the RtxA13 toxin.</title>
        <authorList>
            <person name="Callol A."/>
            <person name="Pajuelo D."/>
            <person name="Ebbesson L."/>
            <person name="Teles M."/>
            <person name="MacKenzie S."/>
            <person name="Amaro C."/>
        </authorList>
    </citation>
    <scope>NUCLEOTIDE SEQUENCE</scope>
</reference>
<accession>A0A0E9P838</accession>